<dbReference type="Proteomes" id="UP000185895">
    <property type="component" value="Unassembled WGS sequence"/>
</dbReference>
<evidence type="ECO:0000313" key="3">
    <source>
        <dbReference type="Proteomes" id="UP000185895"/>
    </source>
</evidence>
<dbReference type="SUPFAM" id="SSF54637">
    <property type="entry name" value="Thioesterase/thiol ester dehydrase-isomerase"/>
    <property type="match status" value="2"/>
</dbReference>
<dbReference type="PANTHER" id="PTHR43841:SF1">
    <property type="entry name" value="3-HYDROXYACYL-THIOESTER DEHYDRATASE X"/>
    <property type="match status" value="1"/>
</dbReference>
<dbReference type="OrthoDB" id="9774179at2"/>
<sequence>MKMRHFSQLPKAYMAYPKVLQGLIQKPQTSSPSLPQVEYIVDHLQIDSVHLAKYKKICHYFSDGYVPATYLAVLSQSLQMHMMTQEDFPFPILGLVHLRNQVKQHRPVQVNETIELSCRFGEIDQHDKGIVFDFIATARVSGEIVFEGLMTYLSRQKVTAPPVDKQKSTNAQQPVYQVIEQWQLAENLGRQYAQISGDFNLIHLHALTAKIFGFKQAIAHGLWSKARALAALAPLPNAYQADVWFKLPIFLPSQVEFLTDESSESTSHFMIRNAKTHKPHLMGTLITLN</sequence>
<organism evidence="2 3">
    <name type="scientific">Acinetobacter qingfengensis</name>
    <dbReference type="NCBI Taxonomy" id="1262585"/>
    <lineage>
        <taxon>Bacteria</taxon>
        <taxon>Pseudomonadati</taxon>
        <taxon>Pseudomonadota</taxon>
        <taxon>Gammaproteobacteria</taxon>
        <taxon>Moraxellales</taxon>
        <taxon>Moraxellaceae</taxon>
        <taxon>Acinetobacter</taxon>
    </lineage>
</organism>
<dbReference type="Pfam" id="PF01575">
    <property type="entry name" value="MaoC_dehydratas"/>
    <property type="match status" value="1"/>
</dbReference>
<dbReference type="Gene3D" id="3.10.129.10">
    <property type="entry name" value="Hotdog Thioesterase"/>
    <property type="match status" value="1"/>
</dbReference>
<feature type="domain" description="MaoC-like" evidence="1">
    <location>
        <begin position="182"/>
        <end position="259"/>
    </location>
</feature>
<dbReference type="InterPro" id="IPR029069">
    <property type="entry name" value="HotDog_dom_sf"/>
</dbReference>
<accession>A0A1E7R9D6</accession>
<reference evidence="2 3" key="1">
    <citation type="submission" date="2016-09" db="EMBL/GenBank/DDBJ databases">
        <authorList>
            <person name="Capua I."/>
            <person name="De Benedictis P."/>
            <person name="Joannis T."/>
            <person name="Lombin L.H."/>
            <person name="Cattoli G."/>
        </authorList>
    </citation>
    <scope>NUCLEOTIDE SEQUENCE [LARGE SCALE GENOMIC DNA]</scope>
    <source>
        <strain evidence="2 3">ANC 4671</strain>
    </source>
</reference>
<dbReference type="AlphaFoldDB" id="A0A1E7R9D6"/>
<gene>
    <name evidence="2" type="ORF">BJI46_02965</name>
</gene>
<dbReference type="InterPro" id="IPR002539">
    <property type="entry name" value="MaoC-like_dom"/>
</dbReference>
<proteinExistence type="predicted"/>
<evidence type="ECO:0000313" key="2">
    <source>
        <dbReference type="EMBL" id="OEY95892.1"/>
    </source>
</evidence>
<dbReference type="PANTHER" id="PTHR43841">
    <property type="entry name" value="3-HYDROXYACYL-THIOESTER DEHYDRATASE HTDX-RELATED"/>
    <property type="match status" value="1"/>
</dbReference>
<dbReference type="STRING" id="1262585.BJI46_02965"/>
<name>A0A1E7R9D6_9GAMM</name>
<protein>
    <recommendedName>
        <fullName evidence="1">MaoC-like domain-containing protein</fullName>
    </recommendedName>
</protein>
<evidence type="ECO:0000259" key="1">
    <source>
        <dbReference type="Pfam" id="PF01575"/>
    </source>
</evidence>
<comment type="caution">
    <text evidence="2">The sequence shown here is derived from an EMBL/GenBank/DDBJ whole genome shotgun (WGS) entry which is preliminary data.</text>
</comment>
<dbReference type="RefSeq" id="WP_070069927.1">
    <property type="nucleotide sequence ID" value="NZ_MKKK01000023.1"/>
</dbReference>
<dbReference type="EMBL" id="MKKK01000023">
    <property type="protein sequence ID" value="OEY95892.1"/>
    <property type="molecule type" value="Genomic_DNA"/>
</dbReference>
<keyword evidence="3" id="KW-1185">Reference proteome</keyword>